<name>A0A558BW25_9BACT</name>
<feature type="domain" description="RDD" evidence="6">
    <location>
        <begin position="19"/>
        <end position="158"/>
    </location>
</feature>
<sequence length="253" mass="27453">MATIRIHTTQNVTLEYEVGSIGDRIVATLIDSLVLVAWAVLWGLIFRSVDSDAGSHEPTDWSSAAGIIAIIIIACIVAPFVFYSLASEIFFNGQSLGKKARHLRVVRLDGTAPRLGDYFLRWLLRLVDLYLPFAGGLVAIITIAVNGKGQRLGDMAAGTTVVSTKAPTSVLPDLGPPLPEDYQPVFPQAADLSDYDVALLHQLLSRSLQHGNYVLLNETANKIKGLLHVQSNMSDEAFLRTVLRDHAHLAATA</sequence>
<evidence type="ECO:0000256" key="5">
    <source>
        <dbReference type="SAM" id="Phobius"/>
    </source>
</evidence>
<proteinExistence type="predicted"/>
<evidence type="ECO:0000313" key="8">
    <source>
        <dbReference type="Proteomes" id="UP000317624"/>
    </source>
</evidence>
<evidence type="ECO:0000256" key="3">
    <source>
        <dbReference type="ARBA" id="ARBA00022989"/>
    </source>
</evidence>
<keyword evidence="3 5" id="KW-1133">Transmembrane helix</keyword>
<accession>A0A558BW25</accession>
<dbReference type="Proteomes" id="UP000317624">
    <property type="component" value="Unassembled WGS sequence"/>
</dbReference>
<dbReference type="PANTHER" id="PTHR38480:SF1">
    <property type="entry name" value="SLR0254 PROTEIN"/>
    <property type="match status" value="1"/>
</dbReference>
<keyword evidence="8" id="KW-1185">Reference proteome</keyword>
<dbReference type="PANTHER" id="PTHR38480">
    <property type="entry name" value="SLR0254 PROTEIN"/>
    <property type="match status" value="1"/>
</dbReference>
<feature type="transmembrane region" description="Helical" evidence="5">
    <location>
        <begin position="25"/>
        <end position="46"/>
    </location>
</feature>
<dbReference type="Pfam" id="PF06271">
    <property type="entry name" value="RDD"/>
    <property type="match status" value="1"/>
</dbReference>
<keyword evidence="4 5" id="KW-0472">Membrane</keyword>
<organism evidence="7 8">
    <name type="scientific">Hymenobacter setariae</name>
    <dbReference type="NCBI Taxonomy" id="2594794"/>
    <lineage>
        <taxon>Bacteria</taxon>
        <taxon>Pseudomonadati</taxon>
        <taxon>Bacteroidota</taxon>
        <taxon>Cytophagia</taxon>
        <taxon>Cytophagales</taxon>
        <taxon>Hymenobacteraceae</taxon>
        <taxon>Hymenobacter</taxon>
    </lineage>
</organism>
<protein>
    <submittedName>
        <fullName evidence="7">RDD family protein</fullName>
    </submittedName>
</protein>
<dbReference type="AlphaFoldDB" id="A0A558BW25"/>
<reference evidence="7 8" key="1">
    <citation type="submission" date="2019-07" db="EMBL/GenBank/DDBJ databases">
        <title>Hymenobacter sp. straun FUR1 Genome sequencing and assembly.</title>
        <authorList>
            <person name="Chhetri G."/>
        </authorList>
    </citation>
    <scope>NUCLEOTIDE SEQUENCE [LARGE SCALE GENOMIC DNA]</scope>
    <source>
        <strain evidence="7 8">Fur1</strain>
    </source>
</reference>
<evidence type="ECO:0000256" key="4">
    <source>
        <dbReference type="ARBA" id="ARBA00023136"/>
    </source>
</evidence>
<evidence type="ECO:0000256" key="2">
    <source>
        <dbReference type="ARBA" id="ARBA00022692"/>
    </source>
</evidence>
<dbReference type="RefSeq" id="WP_144849146.1">
    <property type="nucleotide sequence ID" value="NZ_VMRJ01000003.1"/>
</dbReference>
<dbReference type="OrthoDB" id="9787732at2"/>
<evidence type="ECO:0000259" key="6">
    <source>
        <dbReference type="Pfam" id="PF06271"/>
    </source>
</evidence>
<keyword evidence="2 5" id="KW-0812">Transmembrane</keyword>
<evidence type="ECO:0000256" key="1">
    <source>
        <dbReference type="ARBA" id="ARBA00004141"/>
    </source>
</evidence>
<dbReference type="EMBL" id="VMRJ01000003">
    <property type="protein sequence ID" value="TVT40726.1"/>
    <property type="molecule type" value="Genomic_DNA"/>
</dbReference>
<feature type="transmembrane region" description="Helical" evidence="5">
    <location>
        <begin position="122"/>
        <end position="145"/>
    </location>
</feature>
<dbReference type="GO" id="GO:0016020">
    <property type="term" value="C:membrane"/>
    <property type="evidence" value="ECO:0007669"/>
    <property type="project" value="UniProtKB-SubCell"/>
</dbReference>
<comment type="caution">
    <text evidence="7">The sequence shown here is derived from an EMBL/GenBank/DDBJ whole genome shotgun (WGS) entry which is preliminary data.</text>
</comment>
<evidence type="ECO:0000313" key="7">
    <source>
        <dbReference type="EMBL" id="TVT40726.1"/>
    </source>
</evidence>
<dbReference type="InterPro" id="IPR010432">
    <property type="entry name" value="RDD"/>
</dbReference>
<comment type="subcellular location">
    <subcellularLocation>
        <location evidence="1">Membrane</location>
        <topology evidence="1">Multi-pass membrane protein</topology>
    </subcellularLocation>
</comment>
<gene>
    <name evidence="7" type="ORF">FNT36_14805</name>
</gene>
<feature type="transmembrane region" description="Helical" evidence="5">
    <location>
        <begin position="67"/>
        <end position="86"/>
    </location>
</feature>